<feature type="domain" description="Restriction endonuclease type II NotI" evidence="1">
    <location>
        <begin position="18"/>
        <end position="234"/>
    </location>
</feature>
<evidence type="ECO:0000313" key="2">
    <source>
        <dbReference type="EMBL" id="MBD3326339.1"/>
    </source>
</evidence>
<evidence type="ECO:0000313" key="3">
    <source>
        <dbReference type="Proteomes" id="UP000649604"/>
    </source>
</evidence>
<proteinExistence type="predicted"/>
<organism evidence="2 3">
    <name type="scientific">candidate division KSB3 bacterium</name>
    <dbReference type="NCBI Taxonomy" id="2044937"/>
    <lineage>
        <taxon>Bacteria</taxon>
        <taxon>candidate division KSB3</taxon>
    </lineage>
</organism>
<sequence>MPSHPLAEIFGFPYDNLSQKAERYRRLQLCPYHNKVPSCTKNSAKHPLGVCSIFEKDAPVITCPIRFREDWTIIEDAARFLFPSASHHFTSLAEIRLTDGDGNTAGNIDFVLVSLDKHGNITDFGALEVQAVYISGNISQPFEHYIQNRHTHHDFTWPGMARPDFLSSSRKRLVPQLIYKGRILQAWKKKIAVAIQDSFYATLPELPIVPPEEADVAWFIYKLAYNASDAAYHLTNHSVIYTSFQDAFDTITTPRIGKIGEFLSVLQKKLEEEKSIYPPITQTLLDTTSEEESL</sequence>
<comment type="caution">
    <text evidence="2">The sequence shown here is derived from an EMBL/GenBank/DDBJ whole genome shotgun (WGS) entry which is preliminary data.</text>
</comment>
<accession>A0A9D5Q6X9</accession>
<dbReference type="Pfam" id="PF12183">
    <property type="entry name" value="NotI"/>
    <property type="match status" value="1"/>
</dbReference>
<dbReference type="InterPro" id="IPR022009">
    <property type="entry name" value="Resctriction_endonuc_II_NotI"/>
</dbReference>
<name>A0A9D5Q6X9_9BACT</name>
<dbReference type="AlphaFoldDB" id="A0A9D5Q6X9"/>
<dbReference type="Proteomes" id="UP000649604">
    <property type="component" value="Unassembled WGS sequence"/>
</dbReference>
<gene>
    <name evidence="2" type="ORF">GF339_17270</name>
</gene>
<evidence type="ECO:0000259" key="1">
    <source>
        <dbReference type="Pfam" id="PF12183"/>
    </source>
</evidence>
<dbReference type="EMBL" id="WJJP01000565">
    <property type="protein sequence ID" value="MBD3326339.1"/>
    <property type="molecule type" value="Genomic_DNA"/>
</dbReference>
<reference evidence="2" key="1">
    <citation type="submission" date="2019-11" db="EMBL/GenBank/DDBJ databases">
        <title>Microbial mats filling the niche in hypersaline microbial mats.</title>
        <authorList>
            <person name="Wong H.L."/>
            <person name="Macleod F.I."/>
            <person name="White R.A. III"/>
            <person name="Burns B.P."/>
        </authorList>
    </citation>
    <scope>NUCLEOTIDE SEQUENCE</scope>
    <source>
        <strain evidence="2">Rbin_158</strain>
    </source>
</reference>
<protein>
    <recommendedName>
        <fullName evidence="1">Restriction endonuclease type II NotI domain-containing protein</fullName>
    </recommendedName>
</protein>